<keyword evidence="1" id="KW-0732">Signal</keyword>
<comment type="caution">
    <text evidence="2">The sequence shown here is derived from an EMBL/GenBank/DDBJ whole genome shotgun (WGS) entry which is preliminary data.</text>
</comment>
<dbReference type="InterPro" id="IPR006059">
    <property type="entry name" value="SBP"/>
</dbReference>
<evidence type="ECO:0000313" key="2">
    <source>
        <dbReference type="EMBL" id="OPJ59496.1"/>
    </source>
</evidence>
<dbReference type="PANTHER" id="PTHR43649:SF12">
    <property type="entry name" value="DIACETYLCHITOBIOSE BINDING PROTEIN DASA"/>
    <property type="match status" value="1"/>
</dbReference>
<reference evidence="2 3" key="1">
    <citation type="submission" date="2017-03" db="EMBL/GenBank/DDBJ databases">
        <title>Genome sequence of Clostridium oryzae DSM 28571.</title>
        <authorList>
            <person name="Poehlein A."/>
            <person name="Daniel R."/>
        </authorList>
    </citation>
    <scope>NUCLEOTIDE SEQUENCE [LARGE SCALE GENOMIC DNA]</scope>
    <source>
        <strain evidence="2 3">DSM 28571</strain>
    </source>
</reference>
<dbReference type="InterPro" id="IPR050490">
    <property type="entry name" value="Bact_solute-bd_prot1"/>
</dbReference>
<dbReference type="SUPFAM" id="SSF53850">
    <property type="entry name" value="Periplasmic binding protein-like II"/>
    <property type="match status" value="1"/>
</dbReference>
<gene>
    <name evidence="2" type="primary">yesO_2</name>
    <name evidence="2" type="ORF">CLORY_32440</name>
</gene>
<dbReference type="PANTHER" id="PTHR43649">
    <property type="entry name" value="ARABINOSE-BINDING PROTEIN-RELATED"/>
    <property type="match status" value="1"/>
</dbReference>
<dbReference type="Pfam" id="PF01547">
    <property type="entry name" value="SBP_bac_1"/>
    <property type="match status" value="1"/>
</dbReference>
<dbReference type="RefSeq" id="WP_079426401.1">
    <property type="nucleotide sequence ID" value="NZ_MZGV01000043.1"/>
</dbReference>
<dbReference type="CDD" id="cd13585">
    <property type="entry name" value="PBP2_TMBP_like"/>
    <property type="match status" value="1"/>
</dbReference>
<dbReference type="EMBL" id="MZGV01000043">
    <property type="protein sequence ID" value="OPJ59496.1"/>
    <property type="molecule type" value="Genomic_DNA"/>
</dbReference>
<evidence type="ECO:0000256" key="1">
    <source>
        <dbReference type="SAM" id="SignalP"/>
    </source>
</evidence>
<sequence>MVKRKRHLCKLIVLVLSAALTASVLAGCSKKAASKDGKVTLSVFTYAQPQEKKVYLKLAKEYMQKHPKVKINWNIVDGTVYATKMKALFASKKVPDIFYTGAGDLRAYVNAKELLPLDSYVKKLNIDTASIWSQALERYKYDGTKVGQGTLYALPKDISAFGFAYNKTMFKKNGIADPDPNKPYTWDEFLQICQKLTKDTNGDSKKDQWGAGFDPNYSIEPFIWTNGADFLNKDGTKVTINTPEFQEALQYFTDLTVKYKVTPSATEAKSLAYYQRWLQGQLGFFACGNWDMATFNNLKKFDYDLIPWPVSPKTNTSYTWTGSLGFSVSNTSPNKNEAVKFISYLSTDKQTSVELSDANIQLPNNVEYAKGDYIKNLKPKKNIQVMFNYLEKTGRSGPTDYTYNSEWWTEFQNALPQVLNGKQTVSDFIAKEQPKMQQKLDAANQLAKQQSQK</sequence>
<organism evidence="2 3">
    <name type="scientific">Clostridium oryzae</name>
    <dbReference type="NCBI Taxonomy" id="1450648"/>
    <lineage>
        <taxon>Bacteria</taxon>
        <taxon>Bacillati</taxon>
        <taxon>Bacillota</taxon>
        <taxon>Clostridia</taxon>
        <taxon>Eubacteriales</taxon>
        <taxon>Clostridiaceae</taxon>
        <taxon>Clostridium</taxon>
    </lineage>
</organism>
<dbReference type="Proteomes" id="UP000190080">
    <property type="component" value="Unassembled WGS sequence"/>
</dbReference>
<dbReference type="Gene3D" id="3.40.190.10">
    <property type="entry name" value="Periplasmic binding protein-like II"/>
    <property type="match status" value="1"/>
</dbReference>
<dbReference type="PROSITE" id="PS51257">
    <property type="entry name" value="PROKAR_LIPOPROTEIN"/>
    <property type="match status" value="1"/>
</dbReference>
<dbReference type="AlphaFoldDB" id="A0A1V4IHT7"/>
<protein>
    <submittedName>
        <fullName evidence="2">Putative ABC transporter substrate-binding protein YesO</fullName>
    </submittedName>
</protein>
<feature type="signal peptide" evidence="1">
    <location>
        <begin position="1"/>
        <end position="26"/>
    </location>
</feature>
<proteinExistence type="predicted"/>
<name>A0A1V4IHT7_9CLOT</name>
<dbReference type="STRING" id="1450648.CLORY_32440"/>
<dbReference type="OrthoDB" id="383937at2"/>
<keyword evidence="3" id="KW-1185">Reference proteome</keyword>
<evidence type="ECO:0000313" key="3">
    <source>
        <dbReference type="Proteomes" id="UP000190080"/>
    </source>
</evidence>
<accession>A0A1V4IHT7</accession>
<feature type="chain" id="PRO_5039419304" evidence="1">
    <location>
        <begin position="27"/>
        <end position="453"/>
    </location>
</feature>